<keyword evidence="3" id="KW-1185">Reference proteome</keyword>
<feature type="compositionally biased region" description="Basic and acidic residues" evidence="1">
    <location>
        <begin position="82"/>
        <end position="102"/>
    </location>
</feature>
<organism evidence="2 3">
    <name type="scientific">Mycena rosella</name>
    <name type="common">Pink bonnet</name>
    <name type="synonym">Agaricus rosellus</name>
    <dbReference type="NCBI Taxonomy" id="1033263"/>
    <lineage>
        <taxon>Eukaryota</taxon>
        <taxon>Fungi</taxon>
        <taxon>Dikarya</taxon>
        <taxon>Basidiomycota</taxon>
        <taxon>Agaricomycotina</taxon>
        <taxon>Agaricomycetes</taxon>
        <taxon>Agaricomycetidae</taxon>
        <taxon>Agaricales</taxon>
        <taxon>Marasmiineae</taxon>
        <taxon>Mycenaceae</taxon>
        <taxon>Mycena</taxon>
    </lineage>
</organism>
<feature type="compositionally biased region" description="Basic residues" evidence="1">
    <location>
        <begin position="154"/>
        <end position="170"/>
    </location>
</feature>
<feature type="region of interest" description="Disordered" evidence="1">
    <location>
        <begin position="82"/>
        <end position="170"/>
    </location>
</feature>
<reference evidence="2" key="1">
    <citation type="submission" date="2023-03" db="EMBL/GenBank/DDBJ databases">
        <title>Massive genome expansion in bonnet fungi (Mycena s.s.) driven by repeated elements and novel gene families across ecological guilds.</title>
        <authorList>
            <consortium name="Lawrence Berkeley National Laboratory"/>
            <person name="Harder C.B."/>
            <person name="Miyauchi S."/>
            <person name="Viragh M."/>
            <person name="Kuo A."/>
            <person name="Thoen E."/>
            <person name="Andreopoulos B."/>
            <person name="Lu D."/>
            <person name="Skrede I."/>
            <person name="Drula E."/>
            <person name="Henrissat B."/>
            <person name="Morin E."/>
            <person name="Kohler A."/>
            <person name="Barry K."/>
            <person name="LaButti K."/>
            <person name="Morin E."/>
            <person name="Salamov A."/>
            <person name="Lipzen A."/>
            <person name="Mereny Z."/>
            <person name="Hegedus B."/>
            <person name="Baldrian P."/>
            <person name="Stursova M."/>
            <person name="Weitz H."/>
            <person name="Taylor A."/>
            <person name="Grigoriev I.V."/>
            <person name="Nagy L.G."/>
            <person name="Martin F."/>
            <person name="Kauserud H."/>
        </authorList>
    </citation>
    <scope>NUCLEOTIDE SEQUENCE</scope>
    <source>
        <strain evidence="2">CBHHK067</strain>
    </source>
</reference>
<gene>
    <name evidence="2" type="ORF">B0H17DRAFT_1330314</name>
</gene>
<evidence type="ECO:0000313" key="2">
    <source>
        <dbReference type="EMBL" id="KAJ7693566.1"/>
    </source>
</evidence>
<protein>
    <submittedName>
        <fullName evidence="2">Uncharacterized protein</fullName>
    </submittedName>
</protein>
<feature type="non-terminal residue" evidence="2">
    <location>
        <position position="1"/>
    </location>
</feature>
<sequence>SWCVRAEARSVARAGPCACGGRKLGTGVARRGHGRALGGLGQHGEPGVRAFERAAPRAGERAVRRWQGIHTEPRGAVQLRRCGDHRGIGRERDRAQRVDWRGHGGRRGGAGADADAAHGDGAPGGATRGTWASKSSIISEHAGHAACRGGGRSRTTHAKSRCRSTSRTRR</sequence>
<proteinExistence type="predicted"/>
<evidence type="ECO:0000256" key="1">
    <source>
        <dbReference type="SAM" id="MobiDB-lite"/>
    </source>
</evidence>
<dbReference type="Proteomes" id="UP001221757">
    <property type="component" value="Unassembled WGS sequence"/>
</dbReference>
<comment type="caution">
    <text evidence="2">The sequence shown here is derived from an EMBL/GenBank/DDBJ whole genome shotgun (WGS) entry which is preliminary data.</text>
</comment>
<evidence type="ECO:0000313" key="3">
    <source>
        <dbReference type="Proteomes" id="UP001221757"/>
    </source>
</evidence>
<accession>A0AAD7DM88</accession>
<name>A0AAD7DM88_MYCRO</name>
<dbReference type="EMBL" id="JARKIE010000045">
    <property type="protein sequence ID" value="KAJ7693566.1"/>
    <property type="molecule type" value="Genomic_DNA"/>
</dbReference>
<dbReference type="AlphaFoldDB" id="A0AAD7DM88"/>